<evidence type="ECO:0000256" key="6">
    <source>
        <dbReference type="SAM" id="MobiDB-lite"/>
    </source>
</evidence>
<dbReference type="GO" id="GO:0006352">
    <property type="term" value="P:DNA-templated transcription initiation"/>
    <property type="evidence" value="ECO:0007669"/>
    <property type="project" value="InterPro"/>
</dbReference>
<dbReference type="PANTHER" id="PTHR43133:SF58">
    <property type="entry name" value="ECF RNA POLYMERASE SIGMA FACTOR SIGD"/>
    <property type="match status" value="1"/>
</dbReference>
<comment type="similarity">
    <text evidence="1">Belongs to the sigma-70 factor family. ECF subfamily.</text>
</comment>
<evidence type="ECO:0000256" key="1">
    <source>
        <dbReference type="ARBA" id="ARBA00010641"/>
    </source>
</evidence>
<dbReference type="EMBL" id="CYGY02000025">
    <property type="protein sequence ID" value="SIT40677.1"/>
    <property type="molecule type" value="Genomic_DNA"/>
</dbReference>
<evidence type="ECO:0000313" key="10">
    <source>
        <dbReference type="Proteomes" id="UP000195569"/>
    </source>
</evidence>
<organism evidence="9 10">
    <name type="scientific">Paraburkholderia piptadeniae</name>
    <dbReference type="NCBI Taxonomy" id="1701573"/>
    <lineage>
        <taxon>Bacteria</taxon>
        <taxon>Pseudomonadati</taxon>
        <taxon>Pseudomonadota</taxon>
        <taxon>Betaproteobacteria</taxon>
        <taxon>Burkholderiales</taxon>
        <taxon>Burkholderiaceae</taxon>
        <taxon>Paraburkholderia</taxon>
    </lineage>
</organism>
<dbReference type="GO" id="GO:0003677">
    <property type="term" value="F:DNA binding"/>
    <property type="evidence" value="ECO:0007669"/>
    <property type="project" value="UniProtKB-KW"/>
</dbReference>
<dbReference type="SUPFAM" id="SSF88946">
    <property type="entry name" value="Sigma2 domain of RNA polymerase sigma factors"/>
    <property type="match status" value="1"/>
</dbReference>
<name>A0A1N7S123_9BURK</name>
<sequence>MSDYRHRGAAHMQPDQSATASKEPRGAALGDAIRPDGTPDWSVLMARAQQGDREAYRRLLQSMTPYLRSLASRHGVRPDTVEDVVQDALTTVHLVRHTYDPGRPFGPWLLTIAMRRIVDTLRHDGRLDARELPLDDEHETFADPTANLMEEATDARMLRETIERLPPGQREAIRMLKLEEMSLKEAAVASGMTVAALKVAVHRGLKGLRKLLTQGDRK</sequence>
<dbReference type="PANTHER" id="PTHR43133">
    <property type="entry name" value="RNA POLYMERASE ECF-TYPE SIGMA FACTO"/>
    <property type="match status" value="1"/>
</dbReference>
<dbReference type="InterPro" id="IPR007627">
    <property type="entry name" value="RNA_pol_sigma70_r2"/>
</dbReference>
<dbReference type="InterPro" id="IPR013325">
    <property type="entry name" value="RNA_pol_sigma_r2"/>
</dbReference>
<dbReference type="Gene3D" id="1.10.1740.10">
    <property type="match status" value="1"/>
</dbReference>
<dbReference type="GO" id="GO:0016987">
    <property type="term" value="F:sigma factor activity"/>
    <property type="evidence" value="ECO:0007669"/>
    <property type="project" value="UniProtKB-KW"/>
</dbReference>
<keyword evidence="2" id="KW-0805">Transcription regulation</keyword>
<keyword evidence="5" id="KW-0804">Transcription</keyword>
<dbReference type="AlphaFoldDB" id="A0A1N7S123"/>
<dbReference type="NCBIfam" id="TIGR02937">
    <property type="entry name" value="sigma70-ECF"/>
    <property type="match status" value="1"/>
</dbReference>
<dbReference type="Proteomes" id="UP000195569">
    <property type="component" value="Unassembled WGS sequence"/>
</dbReference>
<dbReference type="CDD" id="cd06171">
    <property type="entry name" value="Sigma70_r4"/>
    <property type="match status" value="1"/>
</dbReference>
<evidence type="ECO:0000256" key="4">
    <source>
        <dbReference type="ARBA" id="ARBA00023125"/>
    </source>
</evidence>
<feature type="region of interest" description="Disordered" evidence="6">
    <location>
        <begin position="1"/>
        <end position="35"/>
    </location>
</feature>
<dbReference type="InterPro" id="IPR039425">
    <property type="entry name" value="RNA_pol_sigma-70-like"/>
</dbReference>
<comment type="caution">
    <text evidence="9">The sequence shown here is derived from an EMBL/GenBank/DDBJ whole genome shotgun (WGS) entry which is preliminary data.</text>
</comment>
<reference evidence="9" key="1">
    <citation type="submission" date="2016-12" db="EMBL/GenBank/DDBJ databases">
        <authorList>
            <person name="Moulin L."/>
        </authorList>
    </citation>
    <scope>NUCLEOTIDE SEQUENCE [LARGE SCALE GENOMIC DNA]</scope>
    <source>
        <strain evidence="9">STM 7183</strain>
    </source>
</reference>
<dbReference type="SUPFAM" id="SSF88659">
    <property type="entry name" value="Sigma3 and sigma4 domains of RNA polymerase sigma factors"/>
    <property type="match status" value="1"/>
</dbReference>
<gene>
    <name evidence="9" type="ORF">BN2476_250019</name>
</gene>
<dbReference type="OrthoDB" id="8535698at2"/>
<dbReference type="InterPro" id="IPR036388">
    <property type="entry name" value="WH-like_DNA-bd_sf"/>
</dbReference>
<evidence type="ECO:0000313" key="9">
    <source>
        <dbReference type="EMBL" id="SIT40677.1"/>
    </source>
</evidence>
<dbReference type="Gene3D" id="1.10.10.10">
    <property type="entry name" value="Winged helix-like DNA-binding domain superfamily/Winged helix DNA-binding domain"/>
    <property type="match status" value="1"/>
</dbReference>
<evidence type="ECO:0000256" key="3">
    <source>
        <dbReference type="ARBA" id="ARBA00023082"/>
    </source>
</evidence>
<dbReference type="Pfam" id="PF04542">
    <property type="entry name" value="Sigma70_r2"/>
    <property type="match status" value="1"/>
</dbReference>
<dbReference type="RefSeq" id="WP_087734592.1">
    <property type="nucleotide sequence ID" value="NZ_CYGY02000025.1"/>
</dbReference>
<proteinExistence type="inferred from homology"/>
<evidence type="ECO:0000256" key="2">
    <source>
        <dbReference type="ARBA" id="ARBA00023015"/>
    </source>
</evidence>
<dbReference type="InterPro" id="IPR013249">
    <property type="entry name" value="RNA_pol_sigma70_r4_t2"/>
</dbReference>
<accession>A0A1N7S123</accession>
<feature type="domain" description="RNA polymerase sigma-70 region 2" evidence="7">
    <location>
        <begin position="61"/>
        <end position="126"/>
    </location>
</feature>
<keyword evidence="3" id="KW-0731">Sigma factor</keyword>
<dbReference type="InterPro" id="IPR014284">
    <property type="entry name" value="RNA_pol_sigma-70_dom"/>
</dbReference>
<dbReference type="InterPro" id="IPR013324">
    <property type="entry name" value="RNA_pol_sigma_r3/r4-like"/>
</dbReference>
<protein>
    <submittedName>
        <fullName evidence="9">RNA polymerase sigma factor, ECF subfamily</fullName>
    </submittedName>
</protein>
<keyword evidence="10" id="KW-1185">Reference proteome</keyword>
<keyword evidence="4" id="KW-0238">DNA-binding</keyword>
<feature type="domain" description="RNA polymerase sigma factor 70 region 4 type 2" evidence="8">
    <location>
        <begin position="156"/>
        <end position="206"/>
    </location>
</feature>
<dbReference type="Pfam" id="PF08281">
    <property type="entry name" value="Sigma70_r4_2"/>
    <property type="match status" value="1"/>
</dbReference>
<evidence type="ECO:0000256" key="5">
    <source>
        <dbReference type="ARBA" id="ARBA00023163"/>
    </source>
</evidence>
<evidence type="ECO:0000259" key="7">
    <source>
        <dbReference type="Pfam" id="PF04542"/>
    </source>
</evidence>
<evidence type="ECO:0000259" key="8">
    <source>
        <dbReference type="Pfam" id="PF08281"/>
    </source>
</evidence>